<evidence type="ECO:0000313" key="1">
    <source>
        <dbReference type="EMBL" id="SBA33568.1"/>
    </source>
</evidence>
<reference evidence="1 2" key="1">
    <citation type="submission" date="2016-04" db="EMBL/GenBank/DDBJ databases">
        <authorList>
            <person name="Regsiter A."/>
            <person name="William W."/>
        </authorList>
    </citation>
    <scope>NUCLEOTIDE SEQUENCE [LARGE SCALE GENOMIC DNA]</scope>
    <source>
        <strain evidence="1 2">92</strain>
    </source>
</reference>
<name>A0AAX2BQ60_CITAM</name>
<dbReference type="EMBL" id="LT556085">
    <property type="protein sequence ID" value="SBA33568.1"/>
    <property type="molecule type" value="Genomic_DNA"/>
</dbReference>
<gene>
    <name evidence="1" type="ORF">CITRO92_4708</name>
</gene>
<sequence length="210" mass="22992">MAKAWSLDPALFADKVEDDVGKLQRVIAIQLLNEIVIRSPVGNPEIWAINSMQVQQRNRVNDINEALRSSDRFGTTDKNGNRRIKRGNKVSLAGAEYSSNAGKFGPQRVRKLRRGQGDIYRPPGYRAGTFRASHFVSVGSPSDYVPREPDPNGANTINNGTSTILAAPSYSVIYIQSNLPYSVPLENGHSKQAPAGVYAVSFNGVTQAYK</sequence>
<protein>
    <recommendedName>
        <fullName evidence="3">Phage tail protein</fullName>
    </recommendedName>
</protein>
<proteinExistence type="predicted"/>
<dbReference type="AlphaFoldDB" id="A0AAX2BQ60"/>
<organism evidence="1 2">
    <name type="scientific">Citrobacter amalonaticus</name>
    <dbReference type="NCBI Taxonomy" id="35703"/>
    <lineage>
        <taxon>Bacteria</taxon>
        <taxon>Pseudomonadati</taxon>
        <taxon>Pseudomonadota</taxon>
        <taxon>Gammaproteobacteria</taxon>
        <taxon>Enterobacterales</taxon>
        <taxon>Enterobacteriaceae</taxon>
        <taxon>Citrobacter</taxon>
    </lineage>
</organism>
<accession>A0AAX2BQ60</accession>
<evidence type="ECO:0000313" key="2">
    <source>
        <dbReference type="Proteomes" id="UP000245995"/>
    </source>
</evidence>
<dbReference type="RefSeq" id="WP_042999766.1">
    <property type="nucleotide sequence ID" value="NZ_CP140489.1"/>
</dbReference>
<evidence type="ECO:0008006" key="3">
    <source>
        <dbReference type="Google" id="ProtNLM"/>
    </source>
</evidence>
<dbReference type="Proteomes" id="UP000245995">
    <property type="component" value="Chromosome CITRO92"/>
</dbReference>